<feature type="coiled-coil region" evidence="2">
    <location>
        <begin position="121"/>
        <end position="184"/>
    </location>
</feature>
<dbReference type="OrthoDB" id="10378560at2759"/>
<keyword evidence="5" id="KW-1185">Reference proteome</keyword>
<proteinExistence type="predicted"/>
<evidence type="ECO:0000256" key="1">
    <source>
        <dbReference type="PROSITE-ProRule" id="PRU00024"/>
    </source>
</evidence>
<evidence type="ECO:0000313" key="5">
    <source>
        <dbReference type="Proteomes" id="UP000507470"/>
    </source>
</evidence>
<dbReference type="PROSITE" id="PS50119">
    <property type="entry name" value="ZF_BBOX"/>
    <property type="match status" value="1"/>
</dbReference>
<dbReference type="EMBL" id="CACVKT020001354">
    <property type="protein sequence ID" value="CAC5367114.1"/>
    <property type="molecule type" value="Genomic_DNA"/>
</dbReference>
<keyword evidence="1" id="KW-0479">Metal-binding</keyword>
<organism evidence="4 5">
    <name type="scientific">Mytilus coruscus</name>
    <name type="common">Sea mussel</name>
    <dbReference type="NCBI Taxonomy" id="42192"/>
    <lineage>
        <taxon>Eukaryota</taxon>
        <taxon>Metazoa</taxon>
        <taxon>Spiralia</taxon>
        <taxon>Lophotrochozoa</taxon>
        <taxon>Mollusca</taxon>
        <taxon>Bivalvia</taxon>
        <taxon>Autobranchia</taxon>
        <taxon>Pteriomorphia</taxon>
        <taxon>Mytilida</taxon>
        <taxon>Mytiloidea</taxon>
        <taxon>Mytilidae</taxon>
        <taxon>Mytilinae</taxon>
        <taxon>Mytilus</taxon>
    </lineage>
</organism>
<accession>A0A6J8AID4</accession>
<gene>
    <name evidence="4" type="ORF">MCOR_7149</name>
</gene>
<dbReference type="GO" id="GO:0008270">
    <property type="term" value="F:zinc ion binding"/>
    <property type="evidence" value="ECO:0007669"/>
    <property type="project" value="UniProtKB-KW"/>
</dbReference>
<evidence type="ECO:0000259" key="3">
    <source>
        <dbReference type="PROSITE" id="PS50119"/>
    </source>
</evidence>
<dbReference type="Proteomes" id="UP000507470">
    <property type="component" value="Unassembled WGS sequence"/>
</dbReference>
<name>A0A6J8AID4_MYTCO</name>
<evidence type="ECO:0000313" key="4">
    <source>
        <dbReference type="EMBL" id="CAC5367114.1"/>
    </source>
</evidence>
<reference evidence="4 5" key="1">
    <citation type="submission" date="2020-06" db="EMBL/GenBank/DDBJ databases">
        <authorList>
            <person name="Li R."/>
            <person name="Bekaert M."/>
        </authorList>
    </citation>
    <scope>NUCLEOTIDE SEQUENCE [LARGE SCALE GENOMIC DNA]</scope>
    <source>
        <strain evidence="5">wild</strain>
    </source>
</reference>
<feature type="domain" description="B box-type" evidence="3">
    <location>
        <begin position="6"/>
        <end position="52"/>
    </location>
</feature>
<protein>
    <submittedName>
        <fullName evidence="4">PML</fullName>
    </submittedName>
</protein>
<dbReference type="InterPro" id="IPR000315">
    <property type="entry name" value="Znf_B-box"/>
</dbReference>
<dbReference type="SUPFAM" id="SSF57845">
    <property type="entry name" value="B-box zinc-binding domain"/>
    <property type="match status" value="1"/>
</dbReference>
<keyword evidence="1" id="KW-0862">Zinc</keyword>
<dbReference type="AlphaFoldDB" id="A0A6J8AID4"/>
<evidence type="ECO:0000256" key="2">
    <source>
        <dbReference type="SAM" id="Coils"/>
    </source>
</evidence>
<sequence>MPMTESPKQLCGSCPSAENKNTIEFWCFDCSESICIECKEKHFGKFHVIIPMSEAGKVDKSVITGPCTCTDKCSQNSYLHCKSHDKIYCKLCAPSIHKSCSDVQSIANAATGCQHRTSVLITDLELRLGNLKTNYLQLIEEQELNLTDLNFQKYQIKAQVCDFRKDMNEYLNELEDKIGNQLDRYYEQCRAQISKNIQAILERCNMLSLLENTLHLLITNSSECRTFIAAKNIDRKQCEEESVFETFEDFLKLFKLSFLKEETNDINKKFLRHWERLSLK</sequence>
<keyword evidence="2" id="KW-0175">Coiled coil</keyword>
<keyword evidence="1" id="KW-0863">Zinc-finger</keyword>